<dbReference type="AlphaFoldDB" id="K1P9U4"/>
<name>K1P9U4_MAGGI</name>
<gene>
    <name evidence="2" type="ORF">CGI_10005881</name>
</gene>
<dbReference type="EMBL" id="JH817190">
    <property type="protein sequence ID" value="EKC20517.1"/>
    <property type="molecule type" value="Genomic_DNA"/>
</dbReference>
<feature type="region of interest" description="Disordered" evidence="1">
    <location>
        <begin position="264"/>
        <end position="448"/>
    </location>
</feature>
<protein>
    <submittedName>
        <fullName evidence="2">Uncharacterized protein</fullName>
    </submittedName>
</protein>
<evidence type="ECO:0000256" key="1">
    <source>
        <dbReference type="SAM" id="MobiDB-lite"/>
    </source>
</evidence>
<organism evidence="2">
    <name type="scientific">Magallana gigas</name>
    <name type="common">Pacific oyster</name>
    <name type="synonym">Crassostrea gigas</name>
    <dbReference type="NCBI Taxonomy" id="29159"/>
    <lineage>
        <taxon>Eukaryota</taxon>
        <taxon>Metazoa</taxon>
        <taxon>Spiralia</taxon>
        <taxon>Lophotrochozoa</taxon>
        <taxon>Mollusca</taxon>
        <taxon>Bivalvia</taxon>
        <taxon>Autobranchia</taxon>
        <taxon>Pteriomorphia</taxon>
        <taxon>Ostreida</taxon>
        <taxon>Ostreoidea</taxon>
        <taxon>Ostreidae</taxon>
        <taxon>Magallana</taxon>
    </lineage>
</organism>
<feature type="compositionally biased region" description="Polar residues" evidence="1">
    <location>
        <begin position="91"/>
        <end position="112"/>
    </location>
</feature>
<feature type="compositionally biased region" description="Polar residues" evidence="1">
    <location>
        <begin position="337"/>
        <end position="349"/>
    </location>
</feature>
<dbReference type="PANTHER" id="PTHR21119">
    <property type="entry name" value="C2 DOMAIN-CONTAINING PROTEIN"/>
    <property type="match status" value="1"/>
</dbReference>
<feature type="compositionally biased region" description="Basic residues" evidence="1">
    <location>
        <begin position="320"/>
        <end position="332"/>
    </location>
</feature>
<reference evidence="2" key="1">
    <citation type="journal article" date="2012" name="Nature">
        <title>The oyster genome reveals stress adaptation and complexity of shell formation.</title>
        <authorList>
            <person name="Zhang G."/>
            <person name="Fang X."/>
            <person name="Guo X."/>
            <person name="Li L."/>
            <person name="Luo R."/>
            <person name="Xu F."/>
            <person name="Yang P."/>
            <person name="Zhang L."/>
            <person name="Wang X."/>
            <person name="Qi H."/>
            <person name="Xiong Z."/>
            <person name="Que H."/>
            <person name="Xie Y."/>
            <person name="Holland P.W."/>
            <person name="Paps J."/>
            <person name="Zhu Y."/>
            <person name="Wu F."/>
            <person name="Chen Y."/>
            <person name="Wang J."/>
            <person name="Peng C."/>
            <person name="Meng J."/>
            <person name="Yang L."/>
            <person name="Liu J."/>
            <person name="Wen B."/>
            <person name="Zhang N."/>
            <person name="Huang Z."/>
            <person name="Zhu Q."/>
            <person name="Feng Y."/>
            <person name="Mount A."/>
            <person name="Hedgecock D."/>
            <person name="Xu Z."/>
            <person name="Liu Y."/>
            <person name="Domazet-Loso T."/>
            <person name="Du Y."/>
            <person name="Sun X."/>
            <person name="Zhang S."/>
            <person name="Liu B."/>
            <person name="Cheng P."/>
            <person name="Jiang X."/>
            <person name="Li J."/>
            <person name="Fan D."/>
            <person name="Wang W."/>
            <person name="Fu W."/>
            <person name="Wang T."/>
            <person name="Wang B."/>
            <person name="Zhang J."/>
            <person name="Peng Z."/>
            <person name="Li Y."/>
            <person name="Li N."/>
            <person name="Wang J."/>
            <person name="Chen M."/>
            <person name="He Y."/>
            <person name="Tan F."/>
            <person name="Song X."/>
            <person name="Zheng Q."/>
            <person name="Huang R."/>
            <person name="Yang H."/>
            <person name="Du X."/>
            <person name="Chen L."/>
            <person name="Yang M."/>
            <person name="Gaffney P.M."/>
            <person name="Wang S."/>
            <person name="Luo L."/>
            <person name="She Z."/>
            <person name="Ming Y."/>
            <person name="Huang W."/>
            <person name="Zhang S."/>
            <person name="Huang B."/>
            <person name="Zhang Y."/>
            <person name="Qu T."/>
            <person name="Ni P."/>
            <person name="Miao G."/>
            <person name="Wang J."/>
            <person name="Wang Q."/>
            <person name="Steinberg C.E."/>
            <person name="Wang H."/>
            <person name="Li N."/>
            <person name="Qian L."/>
            <person name="Zhang G."/>
            <person name="Li Y."/>
            <person name="Yang H."/>
            <person name="Liu X."/>
            <person name="Wang J."/>
            <person name="Yin Y."/>
            <person name="Wang J."/>
        </authorList>
    </citation>
    <scope>NUCLEOTIDE SEQUENCE [LARGE SCALE GENOMIC DNA]</scope>
    <source>
        <strain evidence="2">05x7-T-G4-1.051#20</strain>
    </source>
</reference>
<sequence length="448" mass="49054">MAKVAFEGRPDVRIVGKPVNPYQDPSDLVDIEVVEEVVRNAICLATTEFNITKCITGQSQNIPRVCGGSPASSPVSPKPRSEEVFKPIEAKQTQSTFQSPNSSFATPAPRSNRTSEEKRLLVKVIKASGLAAKGATENFLGEATVYFEDIKRNASSRQIIPLQGVTDDGTMASGSITVEFLFLDPVDTNGLGPVLNQQRNVTSPKRTIQVNQARTPGGTLVTTTTMTTERPRDQKHEAPVDAEVVTMNGVESVTETAIRELKNRKFKSKTPSRTSTLIITGVKKSPDEVQQEVPVVTTQPPSPGQHDQKDRKKGMSLARQIKKRFSRSKKRSHSAERSSNSLREGSNYLQPPDSGHGKPQSKDDIELVRGKAESPGTPNLKKSRSLGGSLKKLFRRGRKQDRSQGETSRESSFSRSSTRNVSQGPSRDGSLSRNADPKDMQYQQTLIS</sequence>
<proteinExistence type="predicted"/>
<feature type="region of interest" description="Disordered" evidence="1">
    <location>
        <begin position="90"/>
        <end position="115"/>
    </location>
</feature>
<accession>K1P9U4</accession>
<dbReference type="InParanoid" id="K1P9U4"/>
<dbReference type="PANTHER" id="PTHR21119:SF5">
    <property type="entry name" value="C2 DOMAIN-CONTAINING PROTEIN"/>
    <property type="match status" value="1"/>
</dbReference>
<feature type="compositionally biased region" description="Basic and acidic residues" evidence="1">
    <location>
        <begin position="360"/>
        <end position="372"/>
    </location>
</feature>
<feature type="compositionally biased region" description="Basic and acidic residues" evidence="1">
    <location>
        <begin position="400"/>
        <end position="409"/>
    </location>
</feature>
<dbReference type="InterPro" id="IPR039934">
    <property type="entry name" value="C2CD2/C2CD2L"/>
</dbReference>
<feature type="compositionally biased region" description="Low complexity" evidence="1">
    <location>
        <begin position="410"/>
        <end position="419"/>
    </location>
</feature>
<evidence type="ECO:0000313" key="2">
    <source>
        <dbReference type="EMBL" id="EKC20517.1"/>
    </source>
</evidence>
<feature type="compositionally biased region" description="Polar residues" evidence="1">
    <location>
        <begin position="420"/>
        <end position="433"/>
    </location>
</feature>
<dbReference type="HOGENOM" id="CLU_611456_0_0_1"/>